<keyword evidence="2" id="KW-1185">Reference proteome</keyword>
<comment type="caution">
    <text evidence="1">The sequence shown here is derived from an EMBL/GenBank/DDBJ whole genome shotgun (WGS) entry which is preliminary data.</text>
</comment>
<reference evidence="2" key="1">
    <citation type="journal article" date="2019" name="Int. J. Syst. Evol. Microbiol.">
        <title>The Global Catalogue of Microorganisms (GCM) 10K type strain sequencing project: providing services to taxonomists for standard genome sequencing and annotation.</title>
        <authorList>
            <consortium name="The Broad Institute Genomics Platform"/>
            <consortium name="The Broad Institute Genome Sequencing Center for Infectious Disease"/>
            <person name="Wu L."/>
            <person name="Ma J."/>
        </authorList>
    </citation>
    <scope>NUCLEOTIDE SEQUENCE [LARGE SCALE GENOMIC DNA]</scope>
    <source>
        <strain evidence="2">CCUG 54329</strain>
    </source>
</reference>
<evidence type="ECO:0008006" key="3">
    <source>
        <dbReference type="Google" id="ProtNLM"/>
    </source>
</evidence>
<protein>
    <recommendedName>
        <fullName evidence="3">DUF3298 domain-containing protein</fullName>
    </recommendedName>
</protein>
<sequence>MVKGSKPEDKEFSAFMRQKAEELRQGFYRGDNPSSFERWDEAGSVDVIEHVIAASPDVVSVLVEASFYYAGAAHPGVGNSQNVIWSRRLHRPLSEEDVFAIAPDRTLRRIALAQFDNRDGLTSPDDLEGIPLSWERTSIGSKGITWSFDPYELGGYLSGGSTTISWSALQPYLRSDLPFSRDTIRAAPE</sequence>
<evidence type="ECO:0000313" key="1">
    <source>
        <dbReference type="EMBL" id="MFD1104168.1"/>
    </source>
</evidence>
<organism evidence="1 2">
    <name type="scientific">Sphingobium olei</name>
    <dbReference type="NCBI Taxonomy" id="420955"/>
    <lineage>
        <taxon>Bacteria</taxon>
        <taxon>Pseudomonadati</taxon>
        <taxon>Pseudomonadota</taxon>
        <taxon>Alphaproteobacteria</taxon>
        <taxon>Sphingomonadales</taxon>
        <taxon>Sphingomonadaceae</taxon>
        <taxon>Sphingobium</taxon>
    </lineage>
</organism>
<dbReference type="Proteomes" id="UP001597203">
    <property type="component" value="Unassembled WGS sequence"/>
</dbReference>
<evidence type="ECO:0000313" key="2">
    <source>
        <dbReference type="Proteomes" id="UP001597203"/>
    </source>
</evidence>
<name>A0ABW3NXZ8_9SPHN</name>
<dbReference type="EMBL" id="JBHTLS010000075">
    <property type="protein sequence ID" value="MFD1104168.1"/>
    <property type="molecule type" value="Genomic_DNA"/>
</dbReference>
<dbReference type="RefSeq" id="WP_380909315.1">
    <property type="nucleotide sequence ID" value="NZ_JBHTLS010000075.1"/>
</dbReference>
<accession>A0ABW3NXZ8</accession>
<gene>
    <name evidence="1" type="ORF">ACFQ24_04585</name>
</gene>
<proteinExistence type="predicted"/>